<dbReference type="InterPro" id="IPR029058">
    <property type="entry name" value="AB_hydrolase_fold"/>
</dbReference>
<proteinExistence type="predicted"/>
<dbReference type="PIRSF" id="PIRSF029171">
    <property type="entry name" value="Esterase_LipA"/>
    <property type="match status" value="1"/>
</dbReference>
<dbReference type="EMBL" id="BLJY01000001">
    <property type="protein sequence ID" value="GFF11864.1"/>
    <property type="molecule type" value="Genomic_DNA"/>
</dbReference>
<dbReference type="AlphaFoldDB" id="A0A5M3YLZ1"/>
<dbReference type="GO" id="GO:0004806">
    <property type="term" value="F:triacylglycerol lipase activity"/>
    <property type="evidence" value="ECO:0007669"/>
    <property type="project" value="InterPro"/>
</dbReference>
<dbReference type="OrthoDB" id="2373480at2759"/>
<evidence type="ECO:0000256" key="1">
    <source>
        <dbReference type="ARBA" id="ARBA00022801"/>
    </source>
</evidence>
<accession>A0A5M3YLZ1</accession>
<dbReference type="Gene3D" id="3.40.50.1820">
    <property type="entry name" value="alpha/beta hydrolase"/>
    <property type="match status" value="1"/>
</dbReference>
<dbReference type="InterPro" id="IPR005152">
    <property type="entry name" value="Lipase_secreted"/>
</dbReference>
<sequence>MVAPSRSLVRLAQLALVSLTALVSARPTTWSMARGLPEAPPDDPFYQPPAGFENEAPGTILRNRSVIASFFGLIPNPVEAHQLLYRTTAVNGSAISTVTTIFKPLGAKTDRFVSFHTAYDSSSINCTPSYQYQLGTPQTSLIASVEMLIIEAYLLKGYIVASPDYEGPDAAFGPGHLEGMGVLDGMRAVSNFHSTLGLDDEDPMVVGVGYSGGAIATGWAASLQSGYAPDLNVKGWVAGGTPANLTGTLLLLDDSAFSGFIPAAIVGLSAPSAYGAQLDPVVDRIITDEGREKLEAAATQCAVADLASFFEQSLFDTSIQTLGRGILDEPTIKQVLEQNTMGVKKSETPTARMFVYHATADEVIPYANASATVDAWCGYGADVKFTTFGSGGHATTEVIALPDAIEFVEAAFGGTTGSGCSRNTELASKLNPLALGLDLEPILVQLVNALSKLGEGDENVKQNISVLKQTVPS</sequence>
<dbReference type="Proteomes" id="UP000452235">
    <property type="component" value="Unassembled WGS sequence"/>
</dbReference>
<dbReference type="PANTHER" id="PTHR34853:SF5">
    <property type="entry name" value="LIP-DOMAIN-CONTAINING PROTEIN-RELATED"/>
    <property type="match status" value="1"/>
</dbReference>
<comment type="caution">
    <text evidence="2">The sequence shown here is derived from an EMBL/GenBank/DDBJ whole genome shotgun (WGS) entry which is preliminary data.</text>
</comment>
<name>A0A5M3YLZ1_ASPTE</name>
<evidence type="ECO:0000313" key="2">
    <source>
        <dbReference type="EMBL" id="GFF11864.1"/>
    </source>
</evidence>
<dbReference type="Pfam" id="PF03583">
    <property type="entry name" value="LIP"/>
    <property type="match status" value="1"/>
</dbReference>
<dbReference type="PANTHER" id="PTHR34853">
    <property type="match status" value="1"/>
</dbReference>
<keyword evidence="3" id="KW-1185">Reference proteome</keyword>
<dbReference type="SMR" id="A0A5M3YLZ1"/>
<reference evidence="2 3" key="1">
    <citation type="submission" date="2020-01" db="EMBL/GenBank/DDBJ databases">
        <title>Aspergillus terreus IFO 6365 whole genome shotgun sequence.</title>
        <authorList>
            <person name="Kanamasa S."/>
            <person name="Takahashi H."/>
        </authorList>
    </citation>
    <scope>NUCLEOTIDE SEQUENCE [LARGE SCALE GENOMIC DNA]</scope>
    <source>
        <strain evidence="2 3">IFO 6365</strain>
    </source>
</reference>
<dbReference type="SUPFAM" id="SSF53474">
    <property type="entry name" value="alpha/beta-Hydrolases"/>
    <property type="match status" value="1"/>
</dbReference>
<keyword evidence="1" id="KW-0378">Hydrolase</keyword>
<dbReference type="VEuPathDB" id="FungiDB:ATEG_01070"/>
<protein>
    <submittedName>
        <fullName evidence="2">Lipase, secreted</fullName>
    </submittedName>
</protein>
<dbReference type="GO" id="GO:0016042">
    <property type="term" value="P:lipid catabolic process"/>
    <property type="evidence" value="ECO:0007669"/>
    <property type="project" value="InterPro"/>
</dbReference>
<evidence type="ECO:0000313" key="3">
    <source>
        <dbReference type="Proteomes" id="UP000452235"/>
    </source>
</evidence>
<gene>
    <name evidence="2" type="ORF">ATEIFO6365_0001008400</name>
</gene>
<organism evidence="2 3">
    <name type="scientific">Aspergillus terreus</name>
    <dbReference type="NCBI Taxonomy" id="33178"/>
    <lineage>
        <taxon>Eukaryota</taxon>
        <taxon>Fungi</taxon>
        <taxon>Dikarya</taxon>
        <taxon>Ascomycota</taxon>
        <taxon>Pezizomycotina</taxon>
        <taxon>Eurotiomycetes</taxon>
        <taxon>Eurotiomycetidae</taxon>
        <taxon>Eurotiales</taxon>
        <taxon>Aspergillaceae</taxon>
        <taxon>Aspergillus</taxon>
        <taxon>Aspergillus subgen. Circumdati</taxon>
    </lineage>
</organism>
<dbReference type="Gene3D" id="1.10.260.130">
    <property type="match status" value="1"/>
</dbReference>